<accession>A0ABT7UKL7</accession>
<feature type="transmembrane region" description="Helical" evidence="1">
    <location>
        <begin position="266"/>
        <end position="283"/>
    </location>
</feature>
<evidence type="ECO:0000313" key="2">
    <source>
        <dbReference type="EMBL" id="MDM8196689.1"/>
    </source>
</evidence>
<evidence type="ECO:0000256" key="1">
    <source>
        <dbReference type="SAM" id="Phobius"/>
    </source>
</evidence>
<feature type="transmembrane region" description="Helical" evidence="1">
    <location>
        <begin position="66"/>
        <end position="95"/>
    </location>
</feature>
<keyword evidence="1" id="KW-0472">Membrane</keyword>
<feature type="transmembrane region" description="Helical" evidence="1">
    <location>
        <begin position="42"/>
        <end position="59"/>
    </location>
</feature>
<name>A0ABT7UKL7_9FIRM</name>
<keyword evidence="1" id="KW-1133">Transmembrane helix</keyword>
<dbReference type="EMBL" id="JAUDCK010000047">
    <property type="protein sequence ID" value="MDM8196689.1"/>
    <property type="molecule type" value="Genomic_DNA"/>
</dbReference>
<reference evidence="3" key="1">
    <citation type="submission" date="2023-06" db="EMBL/GenBank/DDBJ databases">
        <title>Identification and characterization of horizontal gene transfer across gut microbiota members of farm animals based on homology search.</title>
        <authorList>
            <person name="Zeman M."/>
            <person name="Kubasova T."/>
            <person name="Jahodarova E."/>
            <person name="Nykrynova M."/>
            <person name="Rychlik I."/>
        </authorList>
    </citation>
    <scope>NUCLEOTIDE SEQUENCE [LARGE SCALE GENOMIC DNA]</scope>
    <source>
        <strain evidence="3">ET341</strain>
    </source>
</reference>
<feature type="transmembrane region" description="Helical" evidence="1">
    <location>
        <begin position="20"/>
        <end position="36"/>
    </location>
</feature>
<keyword evidence="1" id="KW-0812">Transmembrane</keyword>
<reference evidence="2 3" key="2">
    <citation type="submission" date="2023-06" db="EMBL/GenBank/DDBJ databases">
        <authorList>
            <person name="Zeman M."/>
            <person name="Kubasova T."/>
            <person name="Jahodarova E."/>
            <person name="Nykrynova M."/>
            <person name="Rychlik I."/>
        </authorList>
    </citation>
    <scope>NUCLEOTIDE SEQUENCE [LARGE SCALE GENOMIC DNA]</scope>
    <source>
        <strain evidence="2 3">ET341</strain>
    </source>
</reference>
<evidence type="ECO:0000313" key="3">
    <source>
        <dbReference type="Proteomes" id="UP001529275"/>
    </source>
</evidence>
<dbReference type="Proteomes" id="UP001529275">
    <property type="component" value="Unassembled WGS sequence"/>
</dbReference>
<organism evidence="2 3">
    <name type="scientific">Massilimicrobiota timonensis</name>
    <dbReference type="NCBI Taxonomy" id="1776392"/>
    <lineage>
        <taxon>Bacteria</taxon>
        <taxon>Bacillati</taxon>
        <taxon>Bacillota</taxon>
        <taxon>Erysipelotrichia</taxon>
        <taxon>Erysipelotrichales</taxon>
        <taxon>Erysipelotrichaceae</taxon>
        <taxon>Massilimicrobiota</taxon>
    </lineage>
</organism>
<gene>
    <name evidence="2" type="ORF">QUV98_10210</name>
</gene>
<comment type="caution">
    <text evidence="2">The sequence shown here is derived from an EMBL/GenBank/DDBJ whole genome shotgun (WGS) entry which is preliminary data.</text>
</comment>
<evidence type="ECO:0008006" key="4">
    <source>
        <dbReference type="Google" id="ProtNLM"/>
    </source>
</evidence>
<sequence length="453" mass="53871">MLMLYTIAFIVIEYILYNKYHSLWLALIIAIVQIILFQCFTYTMIAYITCFTGLLLLWVSERKGKFLAVILLIIGISIRKDVFLSLLVMFIPYIVYMFIKNDKRKGLINIVISLLCFISIGVVNNIVIRDNDAVKNYLEWNEKSTLIRDYPKVDYAKVSSQLTDLGVTRNDIRCLSNWIFVEKDTLGNKQLDAIDQQRPIYEKYQLHPIELMKSFLQEPYFVIYTLIGLFVLIIIKWKNALSASLILSTLACFGALLVRQRVVSRVYIPIIFISILMLIFTFMDSYKELRLKKNWQLVLMSTFMIFVIGVYGKEVDFHRVQKTIYNQETYDYINKNSDNLFVFESFKGMVESQHPIEKLKFDKNLYHDNMMTLGNWDTFSVRYYNQMNKYHIDDPDHFIANMLEYDHVRFIFNKDSLKKKTLIRWFEEHQNKKVDFKEVDRVSKYIVYEIKEV</sequence>
<feature type="transmembrane region" description="Helical" evidence="1">
    <location>
        <begin position="295"/>
        <end position="312"/>
    </location>
</feature>
<protein>
    <recommendedName>
        <fullName evidence="4">Glycosyltransferase RgtA/B/C/D-like domain-containing protein</fullName>
    </recommendedName>
</protein>
<proteinExistence type="predicted"/>
<feature type="transmembrane region" description="Helical" evidence="1">
    <location>
        <begin position="241"/>
        <end position="259"/>
    </location>
</feature>
<feature type="transmembrane region" description="Helical" evidence="1">
    <location>
        <begin position="219"/>
        <end position="235"/>
    </location>
</feature>
<keyword evidence="3" id="KW-1185">Reference proteome</keyword>
<feature type="transmembrane region" description="Helical" evidence="1">
    <location>
        <begin position="107"/>
        <end position="128"/>
    </location>
</feature>